<dbReference type="RefSeq" id="WP_046197062.1">
    <property type="nucleotide sequence ID" value="NZ_AP018358.1"/>
</dbReference>
<proteinExistence type="predicted"/>
<evidence type="ECO:0000259" key="1">
    <source>
        <dbReference type="SMART" id="SM00901"/>
    </source>
</evidence>
<feature type="domain" description="FRG" evidence="1">
    <location>
        <begin position="20"/>
        <end position="127"/>
    </location>
</feature>
<sequence>MIVEKRVASMEELGCELNALPNPYIFRGQADAAWELESSLERVLGDRWSADLARKCEDYSLNSFKSKYRIYCGGEHRPESKLAWLSVMQHYGVPTRLIDFTTSPYVALYFALETYNPRLGRDFSIFYLNYTDLMDRSIDYIRGRDRLFREDRFSIFEKQDSIFEEVIDRYSYDIAWVSEPIEANLRIDRQMGTFLISGGLNKKVRDILSENVYSGVDAVKITVPSSVYEGATVALRKMGINSKTIYGDLGGLAKSIKMDLSARV</sequence>
<dbReference type="OrthoDB" id="9816036at2"/>
<dbReference type="GeneID" id="93191881"/>
<dbReference type="InterPro" id="IPR014966">
    <property type="entry name" value="FRG-dom"/>
</dbReference>
<protein>
    <submittedName>
        <fullName evidence="3">FRG domain-containing protein</fullName>
    </submittedName>
</protein>
<dbReference type="EMBL" id="JAGEMX010000003">
    <property type="protein sequence ID" value="MBO1830014.1"/>
    <property type="molecule type" value="Genomic_DNA"/>
</dbReference>
<evidence type="ECO:0000313" key="3">
    <source>
        <dbReference type="EMBL" id="MBK1930508.1"/>
    </source>
</evidence>
<keyword evidence="6" id="KW-1185">Reference proteome</keyword>
<evidence type="ECO:0000313" key="2">
    <source>
        <dbReference type="EMBL" id="BBA42289.1"/>
    </source>
</evidence>
<dbReference type="AlphaFoldDB" id="A0A250LEK9"/>
<evidence type="ECO:0000313" key="6">
    <source>
        <dbReference type="Proteomes" id="UP000664048"/>
    </source>
</evidence>
<dbReference type="EMBL" id="JAENIB010000003">
    <property type="protein sequence ID" value="MBK1930508.1"/>
    <property type="molecule type" value="Genomic_DNA"/>
</dbReference>
<gene>
    <name evidence="2" type="ORF">BCCH1_47640</name>
    <name evidence="4" type="ORF">J4M89_11510</name>
    <name evidence="3" type="ORF">JIN94_11495</name>
    <name evidence="5" type="ORF">LXE91_14620</name>
</gene>
<organism evidence="2">
    <name type="scientific">Burkholderia contaminans</name>
    <dbReference type="NCBI Taxonomy" id="488447"/>
    <lineage>
        <taxon>Bacteria</taxon>
        <taxon>Pseudomonadati</taxon>
        <taxon>Pseudomonadota</taxon>
        <taxon>Betaproteobacteria</taxon>
        <taxon>Burkholderiales</taxon>
        <taxon>Burkholderiaceae</taxon>
        <taxon>Burkholderia</taxon>
        <taxon>Burkholderia cepacia complex</taxon>
    </lineage>
</organism>
<dbReference type="Pfam" id="PF08867">
    <property type="entry name" value="FRG"/>
    <property type="match status" value="1"/>
</dbReference>
<accession>A0A250LEK9</accession>
<dbReference type="EMBL" id="AP018358">
    <property type="protein sequence ID" value="BBA42289.1"/>
    <property type="molecule type" value="Genomic_DNA"/>
</dbReference>
<evidence type="ECO:0000313" key="7">
    <source>
        <dbReference type="Proteomes" id="UP001220209"/>
    </source>
</evidence>
<evidence type="ECO:0000313" key="4">
    <source>
        <dbReference type="EMBL" id="MBO1830014.1"/>
    </source>
</evidence>
<dbReference type="Proteomes" id="UP000611459">
    <property type="component" value="Unassembled WGS sequence"/>
</dbReference>
<dbReference type="EMBL" id="CP090640">
    <property type="protein sequence ID" value="WFN16916.1"/>
    <property type="molecule type" value="Genomic_DNA"/>
</dbReference>
<reference evidence="4 6" key="4">
    <citation type="submission" date="2021-03" db="EMBL/GenBank/DDBJ databases">
        <title>Clinical course, treatment and visual outcome of an outbreak of Burkholderia contaminans endophthalmitis following cataract surgery.</title>
        <authorList>
            <person name="Lind C."/>
            <person name="Olsen K."/>
            <person name="Angelsen N.K."/>
            <person name="Krefting E.A."/>
            <person name="Fossen K."/>
            <person name="Gravningen K."/>
            <person name="Depoorter E."/>
            <person name="Vandamme P."/>
            <person name="Bertelsen G."/>
        </authorList>
    </citation>
    <scope>NUCLEOTIDE SEQUENCE [LARGE SCALE GENOMIC DNA]</scope>
    <source>
        <strain evidence="4 6">51242556</strain>
    </source>
</reference>
<reference evidence="2" key="1">
    <citation type="journal article" date="2016" name="Biosci. Biotechnol. Biochem.">
        <title>Bioconversion of AHX to AOH by resting cells of Burkholderia contaminans CH-1.</title>
        <authorList>
            <person name="Choi J.H."/>
            <person name="Kikuchi A."/>
            <person name="Pumkaeo P."/>
            <person name="Hirai H."/>
            <person name="Tokuyama S."/>
            <person name="Kawagishi H."/>
        </authorList>
    </citation>
    <scope>NUCLEOTIDE SEQUENCE</scope>
    <source>
        <strain evidence="2">CH-1</strain>
    </source>
</reference>
<reference evidence="2" key="2">
    <citation type="journal article" date="2017" name="Genome Announc.">
        <title>High-Quality Draft Genome Sequence of Burkholderia contaminans CH-1, a Gram-Negative Bacterium That Metabolizes 2-Azahypoxanthine, a Plant Growth-Regulating Compound.</title>
        <authorList>
            <person name="Choi J.-H."/>
            <person name="Sugiura H."/>
            <person name="Moriuchi R."/>
            <person name="Kawagishi H."/>
            <person name="Dohra H."/>
        </authorList>
    </citation>
    <scope>NUCLEOTIDE SEQUENCE</scope>
    <source>
        <strain evidence="2">CH-1</strain>
    </source>
</reference>
<reference evidence="5 7" key="5">
    <citation type="submission" date="2021-12" db="EMBL/GenBank/DDBJ databases">
        <title>Genomic and phenotypic characterization of three Burkholderia contaminans isolates recovered from different sources.</title>
        <authorList>
            <person name="Lopez De Volder A."/>
            <person name="Fan Y."/>
            <person name="Nunvar J."/>
            <person name="Herrera T."/>
            <person name="Timp W."/>
            <person name="Degrossi J."/>
        </authorList>
    </citation>
    <scope>NUCLEOTIDE SEQUENCE [LARGE SCALE GENOMIC DNA]</scope>
    <source>
        <strain evidence="5 7">LMG 23361</strain>
    </source>
</reference>
<evidence type="ECO:0000313" key="5">
    <source>
        <dbReference type="EMBL" id="WFN16916.1"/>
    </source>
</evidence>
<dbReference type="SMART" id="SM00901">
    <property type="entry name" value="FRG"/>
    <property type="match status" value="1"/>
</dbReference>
<dbReference type="Proteomes" id="UP000664048">
    <property type="component" value="Unassembled WGS sequence"/>
</dbReference>
<dbReference type="Proteomes" id="UP001220209">
    <property type="component" value="Chromosome 1"/>
</dbReference>
<name>A0A250LEK9_9BURK</name>
<reference evidence="3" key="3">
    <citation type="submission" date="2021-01" db="EMBL/GenBank/DDBJ databases">
        <title>Outbreak of Burkholderia contaminns endophthalmitis traced to a clinical ventilation system.</title>
        <authorList>
            <person name="Lipuma J."/>
            <person name="Spilker T."/>
            <person name="Kratholm J."/>
        </authorList>
    </citation>
    <scope>NUCLEOTIDE SEQUENCE</scope>
    <source>
        <strain evidence="3">HI4954</strain>
    </source>
</reference>